<dbReference type="EMBL" id="AP025017">
    <property type="protein sequence ID" value="BDA65307.1"/>
    <property type="molecule type" value="Genomic_DNA"/>
</dbReference>
<feature type="compositionally biased region" description="Low complexity" evidence="15">
    <location>
        <begin position="348"/>
        <end position="364"/>
    </location>
</feature>
<comment type="pathway">
    <text evidence="4 13">Amino-acid biosynthesis; L-tryptophan biosynthesis; L-tryptophan from chorismate: step 5/5.</text>
</comment>
<protein>
    <recommendedName>
        <fullName evidence="13 14">Multifunctional fusion protein</fullName>
    </recommendedName>
    <domain>
        <recommendedName>
            <fullName evidence="14">Indole-3-glycerol phosphate synthase</fullName>
            <shortName evidence="14">IGPS</shortName>
            <ecNumber evidence="14">4.1.1.48</ecNumber>
        </recommendedName>
    </domain>
    <domain>
        <recommendedName>
            <fullName evidence="13">Tryptophan synthase beta chain</fullName>
            <ecNumber evidence="13">4.2.1.20</ecNumber>
        </recommendedName>
    </domain>
</protein>
<keyword evidence="11 14" id="KW-0456">Lyase</keyword>
<feature type="region of interest" description="Disordered" evidence="15">
    <location>
        <begin position="327"/>
        <end position="394"/>
    </location>
</feature>
<feature type="modified residue" description="N6-(pyridoxal phosphate)lysine" evidence="13">
    <location>
        <position position="482"/>
    </location>
</feature>
<dbReference type="InterPro" id="IPR013785">
    <property type="entry name" value="Aldolase_TIM"/>
</dbReference>
<comment type="catalytic activity">
    <reaction evidence="12 13">
        <text>(1S,2R)-1-C-(indol-3-yl)glycerol 3-phosphate + L-serine = D-glyceraldehyde 3-phosphate + L-tryptophan + H2O</text>
        <dbReference type="Rhea" id="RHEA:10532"/>
        <dbReference type="ChEBI" id="CHEBI:15377"/>
        <dbReference type="ChEBI" id="CHEBI:33384"/>
        <dbReference type="ChEBI" id="CHEBI:57912"/>
        <dbReference type="ChEBI" id="CHEBI:58866"/>
        <dbReference type="ChEBI" id="CHEBI:59776"/>
        <dbReference type="EC" id="4.2.1.20"/>
    </reaction>
</comment>
<feature type="region of interest" description="Disordered" evidence="15">
    <location>
        <begin position="819"/>
        <end position="846"/>
    </location>
</feature>
<comment type="subunit">
    <text evidence="6 13">Tetramer of two alpha and two beta chains.</text>
</comment>
<dbReference type="Pfam" id="PF00291">
    <property type="entry name" value="PALP"/>
    <property type="match status" value="1"/>
</dbReference>
<dbReference type="InterPro" id="IPR036052">
    <property type="entry name" value="TrpB-like_PALP_sf"/>
</dbReference>
<sequence>MSTHETTERPMNDAPRNDARRDDALPDGPGPQPLRPGAATARAHREPIEARLMDTGTVLDTIVQARRQRIPELRERFGHLTAGDLPRSQRSFAAALRRRSGPRASAQPALIMECKAASPSRGTIRADYDPAALAAHYAPHAAAVSVLTEPDRFNGSFEDLAAVRAVVEAPVLCKDFIVDEIQVLAARHLGADAILLMLSVVPDEVYRELADLAAGLGMGVLTEVSTAQEMERAAALGAQVIGINNRDLRTLDTDIARTEKLAPLAPAGAVLVGESGIESPDDVRRLAGMVDALLVGSSLSGAPDPGAAADALATAVPTAAATGTAAAVSAPGERAGAGGHAGREAGRDAATPSAAPAAAASSAPQNPDGGAQRHGDEAQPSSTARPGGAAQAGRATHPRLPAFFGPYGGQFVPELLIPALDQLEDAFIEAQADPSFAAELDELMTRYLGRPTPVTELRNLPVEGRARILLKREDLVHGGAHKGNQVLGQALLAQRMGKRRIIAETGAGQHGTATAMVCALLGLECTIYMGATDVVRQAANVERMELMGATVIPVASGAGTLKDAVNEALRDWTASFATTHYLLGTAAGPHPFPTIVREYHRVISREARAQVLALTGRLPDEVIACVGGGSNAIGMFAEFIDDEGVALTGVEPAGEGLGTARHGAPINKGLVGILHGARSYLMRTAQGQVEESFSVSAGLDYPGVGPEHAWLADTGRARYVGVEDDEAIEAFRLLSRHEGIIPAVESAHALAHALAVARRAPAGGEPPVLLVCLSGRGDKDLDQVRMRLGGSFSTDGAVARAARMVEQMGKRSEYTSLAAGATAVGGPSQGPGAADPGASTSPVKES</sequence>
<dbReference type="InterPro" id="IPR001926">
    <property type="entry name" value="TrpB-like_PALP"/>
</dbReference>
<comment type="similarity">
    <text evidence="14">Belongs to the TrpC family.</text>
</comment>
<evidence type="ECO:0000259" key="17">
    <source>
        <dbReference type="Pfam" id="PF00291"/>
    </source>
</evidence>
<evidence type="ECO:0000256" key="5">
    <source>
        <dbReference type="ARBA" id="ARBA00009982"/>
    </source>
</evidence>
<reference evidence="18 19" key="1">
    <citation type="submission" date="2021-08" db="EMBL/GenBank/DDBJ databases">
        <title>Whole genome sequence of novel Actinomyces species strain MAS-1.</title>
        <authorList>
            <person name="Saito M."/>
            <person name="Kuwahara N."/>
            <person name="Takizawa T."/>
            <person name="Gotouda H."/>
            <person name="Ochiai T."/>
        </authorList>
    </citation>
    <scope>NUCLEOTIDE SEQUENCE [LARGE SCALE GENOMIC DNA]</scope>
    <source>
        <strain evidence="18 19">MAS-1</strain>
    </source>
</reference>
<keyword evidence="7 14" id="KW-0028">Amino-acid biosynthesis</keyword>
<dbReference type="CDD" id="cd06446">
    <property type="entry name" value="Trp-synth_B"/>
    <property type="match status" value="1"/>
</dbReference>
<dbReference type="EC" id="4.2.1.20" evidence="13"/>
<name>A0ABN6K9L8_9ACTO</name>
<dbReference type="InterPro" id="IPR006653">
    <property type="entry name" value="Trp_synth_b_CS"/>
</dbReference>
<evidence type="ECO:0000256" key="15">
    <source>
        <dbReference type="SAM" id="MobiDB-lite"/>
    </source>
</evidence>
<feature type="domain" description="Indole-3-glycerol phosphate synthase" evidence="16">
    <location>
        <begin position="59"/>
        <end position="310"/>
    </location>
</feature>
<dbReference type="SUPFAM" id="SSF51366">
    <property type="entry name" value="Ribulose-phoshate binding barrel"/>
    <property type="match status" value="1"/>
</dbReference>
<dbReference type="HAMAP" id="MF_00134_B">
    <property type="entry name" value="IGPS_B"/>
    <property type="match status" value="1"/>
</dbReference>
<dbReference type="SUPFAM" id="SSF53686">
    <property type="entry name" value="Tryptophan synthase beta subunit-like PLP-dependent enzymes"/>
    <property type="match status" value="1"/>
</dbReference>
<keyword evidence="10 14" id="KW-0057">Aromatic amino acid biosynthesis</keyword>
<organism evidence="18 19">
    <name type="scientific">Actinomyces capricornis</name>
    <dbReference type="NCBI Taxonomy" id="2755559"/>
    <lineage>
        <taxon>Bacteria</taxon>
        <taxon>Bacillati</taxon>
        <taxon>Actinomycetota</taxon>
        <taxon>Actinomycetes</taxon>
        <taxon>Actinomycetales</taxon>
        <taxon>Actinomycetaceae</taxon>
        <taxon>Actinomyces</taxon>
    </lineage>
</organism>
<feature type="compositionally biased region" description="Low complexity" evidence="15">
    <location>
        <begin position="384"/>
        <end position="394"/>
    </location>
</feature>
<evidence type="ECO:0000256" key="11">
    <source>
        <dbReference type="ARBA" id="ARBA00023239"/>
    </source>
</evidence>
<evidence type="ECO:0000256" key="6">
    <source>
        <dbReference type="ARBA" id="ARBA00011270"/>
    </source>
</evidence>
<evidence type="ECO:0000256" key="10">
    <source>
        <dbReference type="ARBA" id="ARBA00023141"/>
    </source>
</evidence>
<dbReference type="Gene3D" id="3.40.50.1100">
    <property type="match status" value="2"/>
</dbReference>
<evidence type="ECO:0000256" key="8">
    <source>
        <dbReference type="ARBA" id="ARBA00022822"/>
    </source>
</evidence>
<dbReference type="InterPro" id="IPR011060">
    <property type="entry name" value="RibuloseP-bd_barrel"/>
</dbReference>
<dbReference type="NCBIfam" id="TIGR00263">
    <property type="entry name" value="trpB"/>
    <property type="match status" value="1"/>
</dbReference>
<dbReference type="Gene3D" id="3.20.20.70">
    <property type="entry name" value="Aldolase class I"/>
    <property type="match status" value="1"/>
</dbReference>
<dbReference type="PROSITE" id="PS00168">
    <property type="entry name" value="TRP_SYNTHASE_BETA"/>
    <property type="match status" value="1"/>
</dbReference>
<keyword evidence="8 14" id="KW-0822">Tryptophan biosynthesis</keyword>
<evidence type="ECO:0000313" key="18">
    <source>
        <dbReference type="EMBL" id="BDA65307.1"/>
    </source>
</evidence>
<evidence type="ECO:0000256" key="14">
    <source>
        <dbReference type="HAMAP-Rule" id="MF_00134"/>
    </source>
</evidence>
<evidence type="ECO:0000256" key="7">
    <source>
        <dbReference type="ARBA" id="ARBA00022605"/>
    </source>
</evidence>
<feature type="region of interest" description="Disordered" evidence="15">
    <location>
        <begin position="1"/>
        <end position="43"/>
    </location>
</feature>
<dbReference type="PANTHER" id="PTHR48077">
    <property type="entry name" value="TRYPTOPHAN SYNTHASE-RELATED"/>
    <property type="match status" value="1"/>
</dbReference>
<dbReference type="InterPro" id="IPR006654">
    <property type="entry name" value="Trp_synth_beta"/>
</dbReference>
<accession>A0ABN6K9L8</accession>
<keyword evidence="19" id="KW-1185">Reference proteome</keyword>
<evidence type="ECO:0000256" key="12">
    <source>
        <dbReference type="ARBA" id="ARBA00049047"/>
    </source>
</evidence>
<evidence type="ECO:0000256" key="13">
    <source>
        <dbReference type="HAMAP-Rule" id="MF_00133"/>
    </source>
</evidence>
<dbReference type="HAMAP" id="MF_00133">
    <property type="entry name" value="Trp_synth_beta"/>
    <property type="match status" value="1"/>
</dbReference>
<gene>
    <name evidence="14" type="primary">trpC</name>
    <name evidence="13" type="synonym">trpB</name>
    <name evidence="18" type="ORF">MANAM107_21410</name>
</gene>
<dbReference type="Proteomes" id="UP000824496">
    <property type="component" value="Chromosome"/>
</dbReference>
<evidence type="ECO:0000313" key="19">
    <source>
        <dbReference type="Proteomes" id="UP000824496"/>
    </source>
</evidence>
<evidence type="ECO:0000256" key="9">
    <source>
        <dbReference type="ARBA" id="ARBA00022898"/>
    </source>
</evidence>
<evidence type="ECO:0000256" key="3">
    <source>
        <dbReference type="ARBA" id="ARBA00004696"/>
    </source>
</evidence>
<dbReference type="PANTHER" id="PTHR48077:SF3">
    <property type="entry name" value="TRYPTOPHAN SYNTHASE"/>
    <property type="match status" value="1"/>
</dbReference>
<dbReference type="InterPro" id="IPR013798">
    <property type="entry name" value="Indole-3-glycerol_P_synth_dom"/>
</dbReference>
<keyword evidence="9 13" id="KW-0663">Pyridoxal phosphate</keyword>
<evidence type="ECO:0000259" key="16">
    <source>
        <dbReference type="Pfam" id="PF00218"/>
    </source>
</evidence>
<keyword evidence="14" id="KW-0210">Decarboxylase</keyword>
<comment type="cofactor">
    <cofactor evidence="2 13">
        <name>pyridoxal 5'-phosphate</name>
        <dbReference type="ChEBI" id="CHEBI:597326"/>
    </cofactor>
</comment>
<dbReference type="Pfam" id="PF00218">
    <property type="entry name" value="IGPS"/>
    <property type="match status" value="1"/>
</dbReference>
<evidence type="ECO:0000256" key="2">
    <source>
        <dbReference type="ARBA" id="ARBA00001933"/>
    </source>
</evidence>
<dbReference type="EC" id="4.1.1.48" evidence="14"/>
<feature type="domain" description="Tryptophan synthase beta chain-like PALP" evidence="17">
    <location>
        <begin position="448"/>
        <end position="771"/>
    </location>
</feature>
<proteinExistence type="inferred from homology"/>
<evidence type="ECO:0000256" key="1">
    <source>
        <dbReference type="ARBA" id="ARBA00001633"/>
    </source>
</evidence>
<comment type="catalytic activity">
    <reaction evidence="1 14">
        <text>1-(2-carboxyphenylamino)-1-deoxy-D-ribulose 5-phosphate + H(+) = (1S,2R)-1-C-(indol-3-yl)glycerol 3-phosphate + CO2 + H2O</text>
        <dbReference type="Rhea" id="RHEA:23476"/>
        <dbReference type="ChEBI" id="CHEBI:15377"/>
        <dbReference type="ChEBI" id="CHEBI:15378"/>
        <dbReference type="ChEBI" id="CHEBI:16526"/>
        <dbReference type="ChEBI" id="CHEBI:58613"/>
        <dbReference type="ChEBI" id="CHEBI:58866"/>
        <dbReference type="EC" id="4.1.1.48"/>
    </reaction>
</comment>
<dbReference type="CDD" id="cd00331">
    <property type="entry name" value="IGPS"/>
    <property type="match status" value="1"/>
</dbReference>
<comment type="pathway">
    <text evidence="3 14">Amino-acid biosynthesis; L-tryptophan biosynthesis; L-tryptophan from chorismate: step 4/5.</text>
</comment>
<comment type="similarity">
    <text evidence="5 13">Belongs to the TrpB family.</text>
</comment>
<comment type="function">
    <text evidence="13">The beta subunit is responsible for the synthesis of L-tryptophan from indole and L-serine.</text>
</comment>
<feature type="compositionally biased region" description="Basic and acidic residues" evidence="15">
    <location>
        <begin position="1"/>
        <end position="24"/>
    </location>
</feature>
<dbReference type="InterPro" id="IPR023026">
    <property type="entry name" value="Trp_synth_beta/beta-like"/>
</dbReference>
<evidence type="ECO:0000256" key="4">
    <source>
        <dbReference type="ARBA" id="ARBA00004733"/>
    </source>
</evidence>